<reference evidence="1 2" key="1">
    <citation type="submission" date="2023-01" db="EMBL/GenBank/DDBJ databases">
        <title>Analysis of 21 Apiospora genomes using comparative genomics revels a genus with tremendous synthesis potential of carbohydrate active enzymes and secondary metabolites.</title>
        <authorList>
            <person name="Sorensen T."/>
        </authorList>
    </citation>
    <scope>NUCLEOTIDE SEQUENCE [LARGE SCALE GENOMIC DNA]</scope>
    <source>
        <strain evidence="1 2">CBS 33761</strain>
    </source>
</reference>
<sequence>MVLAVAKFHVAFQLVDILLGCNEMGHHGQARSQVLYVLARFVSKEDFFAILQGPALHVPDRLLKVLLEPLA</sequence>
<organism evidence="1 2">
    <name type="scientific">Apiospora rasikravindrae</name>
    <dbReference type="NCBI Taxonomy" id="990691"/>
    <lineage>
        <taxon>Eukaryota</taxon>
        <taxon>Fungi</taxon>
        <taxon>Dikarya</taxon>
        <taxon>Ascomycota</taxon>
        <taxon>Pezizomycotina</taxon>
        <taxon>Sordariomycetes</taxon>
        <taxon>Xylariomycetidae</taxon>
        <taxon>Amphisphaeriales</taxon>
        <taxon>Apiosporaceae</taxon>
        <taxon>Apiospora</taxon>
    </lineage>
</organism>
<dbReference type="EMBL" id="JAQQWK010000006">
    <property type="protein sequence ID" value="KAK8038446.1"/>
    <property type="molecule type" value="Genomic_DNA"/>
</dbReference>
<gene>
    <name evidence="1" type="ORF">PG993_006857</name>
</gene>
<evidence type="ECO:0008006" key="3">
    <source>
        <dbReference type="Google" id="ProtNLM"/>
    </source>
</evidence>
<protein>
    <recommendedName>
        <fullName evidence="3">Secreted protein</fullName>
    </recommendedName>
</protein>
<accession>A0ABR1SVT4</accession>
<name>A0ABR1SVT4_9PEZI</name>
<proteinExistence type="predicted"/>
<keyword evidence="2" id="KW-1185">Reference proteome</keyword>
<comment type="caution">
    <text evidence="1">The sequence shown here is derived from an EMBL/GenBank/DDBJ whole genome shotgun (WGS) entry which is preliminary data.</text>
</comment>
<evidence type="ECO:0000313" key="1">
    <source>
        <dbReference type="EMBL" id="KAK8038446.1"/>
    </source>
</evidence>
<evidence type="ECO:0000313" key="2">
    <source>
        <dbReference type="Proteomes" id="UP001444661"/>
    </source>
</evidence>
<dbReference type="Proteomes" id="UP001444661">
    <property type="component" value="Unassembled WGS sequence"/>
</dbReference>